<keyword evidence="1" id="KW-0472">Membrane</keyword>
<keyword evidence="1" id="KW-1133">Transmembrane helix</keyword>
<organism evidence="2 3">
    <name type="scientific">Kutzneria albida DSM 43870</name>
    <dbReference type="NCBI Taxonomy" id="1449976"/>
    <lineage>
        <taxon>Bacteria</taxon>
        <taxon>Bacillati</taxon>
        <taxon>Actinomycetota</taxon>
        <taxon>Actinomycetes</taxon>
        <taxon>Pseudonocardiales</taxon>
        <taxon>Pseudonocardiaceae</taxon>
        <taxon>Kutzneria</taxon>
    </lineage>
</organism>
<protein>
    <submittedName>
        <fullName evidence="2">Uncharacterized protein</fullName>
    </submittedName>
</protein>
<evidence type="ECO:0000313" key="2">
    <source>
        <dbReference type="EMBL" id="AHH98521.1"/>
    </source>
</evidence>
<dbReference type="RefSeq" id="WP_025358527.1">
    <property type="nucleotide sequence ID" value="NZ_CP007155.1"/>
</dbReference>
<proteinExistence type="predicted"/>
<dbReference type="KEGG" id="kal:KALB_5159"/>
<dbReference type="EMBL" id="CP007155">
    <property type="protein sequence ID" value="AHH98521.1"/>
    <property type="molecule type" value="Genomic_DNA"/>
</dbReference>
<dbReference type="PATRIC" id="fig|1449976.3.peg.5179"/>
<dbReference type="STRING" id="1449976.KALB_5159"/>
<keyword evidence="1" id="KW-0812">Transmembrane</keyword>
<evidence type="ECO:0000256" key="1">
    <source>
        <dbReference type="SAM" id="Phobius"/>
    </source>
</evidence>
<dbReference type="Proteomes" id="UP000019225">
    <property type="component" value="Chromosome"/>
</dbReference>
<dbReference type="AlphaFoldDB" id="W5WD61"/>
<keyword evidence="3" id="KW-1185">Reference proteome</keyword>
<name>W5WD61_9PSEU</name>
<evidence type="ECO:0000313" key="3">
    <source>
        <dbReference type="Proteomes" id="UP000019225"/>
    </source>
</evidence>
<accession>W5WD61</accession>
<reference evidence="2 3" key="1">
    <citation type="journal article" date="2014" name="BMC Genomics">
        <title>Complete genome sequence of producer of the glycopeptide antibiotic Aculeximycin Kutzneria albida DSM 43870T, a representative of minor genus of Pseudonocardiaceae.</title>
        <authorList>
            <person name="Rebets Y."/>
            <person name="Tokovenko B."/>
            <person name="Lushchyk I."/>
            <person name="Ruckert C."/>
            <person name="Zaburannyi N."/>
            <person name="Bechthold A."/>
            <person name="Kalinowski J."/>
            <person name="Luzhetskyy A."/>
        </authorList>
    </citation>
    <scope>NUCLEOTIDE SEQUENCE [LARGE SCALE GENOMIC DNA]</scope>
    <source>
        <strain evidence="2">DSM 43870</strain>
    </source>
</reference>
<dbReference type="eggNOG" id="COG0515">
    <property type="taxonomic scope" value="Bacteria"/>
</dbReference>
<gene>
    <name evidence="2" type="ORF">KALB_5159</name>
</gene>
<dbReference type="HOGENOM" id="CLU_073558_0_0_11"/>
<feature type="transmembrane region" description="Helical" evidence="1">
    <location>
        <begin position="12"/>
        <end position="36"/>
    </location>
</feature>
<feature type="transmembrane region" description="Helical" evidence="1">
    <location>
        <begin position="48"/>
        <end position="72"/>
    </location>
</feature>
<sequence>MSDQRNVLDHRTVTAVVTAVTATVAALTFLFGFGNVWALALRLGVPEWIAPLIAPAVDLSVIGLLVGIRYLVLTGAAPLVLRPARRLLCCCSLATLALNVTDPLLTGTVGKALVDAVGPLLLIGWAEVGPGFLHAIATADTPFPQGSIPLPGPRAARDGEDLLARARAEDAWHRHRHQRPISAEALRLRLRVGAARSRELVSTVRSEHAARQRALDTMSPAG</sequence>